<dbReference type="PANTHER" id="PTHR44688:SF16">
    <property type="entry name" value="DNA-BINDING TRANSCRIPTIONAL ACTIVATOR DEVR_DOSR"/>
    <property type="match status" value="1"/>
</dbReference>
<dbReference type="AlphaFoldDB" id="A0A918XG69"/>
<keyword evidence="2" id="KW-0238">DNA-binding</keyword>
<dbReference type="CDD" id="cd06170">
    <property type="entry name" value="LuxR_C_like"/>
    <property type="match status" value="1"/>
</dbReference>
<sequence length="241" mass="27003">MASDLCRFIDDVHRSSSGKACAESLIEFLHSQGADGVNIFFGQTVSPSKTLNYPIFSYPKSFVDSIYALTDRRITGRVERMETNLRWGYDYDLNDPRVRKDEKTLALHARQSMSVKCGTVFPIPTRMQEGPSGIGIVSRLSRSEFEQFLDAKRQNLATASAVGHFTIQRLEVTKALTPLSPREVECLQWLASGLRVREIATKMGIHKVTVDLHLKNARRKLDAPTREVALAKAIHSGIVQI</sequence>
<dbReference type="Pfam" id="PF00196">
    <property type="entry name" value="GerE"/>
    <property type="match status" value="1"/>
</dbReference>
<protein>
    <recommendedName>
        <fullName evidence="4">HTH luxR-type domain-containing protein</fullName>
    </recommendedName>
</protein>
<reference evidence="5" key="1">
    <citation type="journal article" date="2014" name="Int. J. Syst. Evol. Microbiol.">
        <title>Complete genome sequence of Corynebacterium casei LMG S-19264T (=DSM 44701T), isolated from a smear-ripened cheese.</title>
        <authorList>
            <consortium name="US DOE Joint Genome Institute (JGI-PGF)"/>
            <person name="Walter F."/>
            <person name="Albersmeier A."/>
            <person name="Kalinowski J."/>
            <person name="Ruckert C."/>
        </authorList>
    </citation>
    <scope>NUCLEOTIDE SEQUENCE</scope>
    <source>
        <strain evidence="5">KCTC 23430</strain>
    </source>
</reference>
<dbReference type="PRINTS" id="PR00038">
    <property type="entry name" value="HTHLUXR"/>
</dbReference>
<keyword evidence="3" id="KW-0804">Transcription</keyword>
<dbReference type="InterPro" id="IPR016032">
    <property type="entry name" value="Sig_transdc_resp-reg_C-effctor"/>
</dbReference>
<dbReference type="EMBL" id="BMYM01000001">
    <property type="protein sequence ID" value="GHD30319.1"/>
    <property type="molecule type" value="Genomic_DNA"/>
</dbReference>
<evidence type="ECO:0000256" key="2">
    <source>
        <dbReference type="ARBA" id="ARBA00023125"/>
    </source>
</evidence>
<dbReference type="InterPro" id="IPR000792">
    <property type="entry name" value="Tscrpt_reg_LuxR_C"/>
</dbReference>
<dbReference type="Proteomes" id="UP000644693">
    <property type="component" value="Unassembled WGS sequence"/>
</dbReference>
<gene>
    <name evidence="5" type="ORF">GCM10007053_11970</name>
</gene>
<dbReference type="PROSITE" id="PS00622">
    <property type="entry name" value="HTH_LUXR_1"/>
    <property type="match status" value="1"/>
</dbReference>
<dbReference type="GO" id="GO:0003677">
    <property type="term" value="F:DNA binding"/>
    <property type="evidence" value="ECO:0007669"/>
    <property type="project" value="UniProtKB-KW"/>
</dbReference>
<evidence type="ECO:0000313" key="6">
    <source>
        <dbReference type="Proteomes" id="UP000644693"/>
    </source>
</evidence>
<evidence type="ECO:0000313" key="5">
    <source>
        <dbReference type="EMBL" id="GHD30319.1"/>
    </source>
</evidence>
<feature type="domain" description="HTH luxR-type" evidence="4">
    <location>
        <begin position="172"/>
        <end position="237"/>
    </location>
</feature>
<accession>A0A918XG69</accession>
<comment type="caution">
    <text evidence="5">The sequence shown here is derived from an EMBL/GenBank/DDBJ whole genome shotgun (WGS) entry which is preliminary data.</text>
</comment>
<evidence type="ECO:0000259" key="4">
    <source>
        <dbReference type="PROSITE" id="PS50043"/>
    </source>
</evidence>
<evidence type="ECO:0000256" key="1">
    <source>
        <dbReference type="ARBA" id="ARBA00023015"/>
    </source>
</evidence>
<reference evidence="5" key="2">
    <citation type="submission" date="2020-09" db="EMBL/GenBank/DDBJ databases">
        <authorList>
            <person name="Sun Q."/>
            <person name="Kim S."/>
        </authorList>
    </citation>
    <scope>NUCLEOTIDE SEQUENCE</scope>
    <source>
        <strain evidence="5">KCTC 23430</strain>
    </source>
</reference>
<keyword evidence="1" id="KW-0805">Transcription regulation</keyword>
<organism evidence="5 6">
    <name type="scientific">Parahalioglobus pacificus</name>
    <dbReference type="NCBI Taxonomy" id="930806"/>
    <lineage>
        <taxon>Bacteria</taxon>
        <taxon>Pseudomonadati</taxon>
        <taxon>Pseudomonadota</taxon>
        <taxon>Gammaproteobacteria</taxon>
        <taxon>Cellvibrionales</taxon>
        <taxon>Halieaceae</taxon>
        <taxon>Parahalioglobus</taxon>
    </lineage>
</organism>
<name>A0A918XG69_9GAMM</name>
<dbReference type="PROSITE" id="PS50043">
    <property type="entry name" value="HTH_LUXR_2"/>
    <property type="match status" value="1"/>
</dbReference>
<dbReference type="GO" id="GO:0006355">
    <property type="term" value="P:regulation of DNA-templated transcription"/>
    <property type="evidence" value="ECO:0007669"/>
    <property type="project" value="InterPro"/>
</dbReference>
<keyword evidence="6" id="KW-1185">Reference proteome</keyword>
<dbReference type="PANTHER" id="PTHR44688">
    <property type="entry name" value="DNA-BINDING TRANSCRIPTIONAL ACTIVATOR DEVR_DOSR"/>
    <property type="match status" value="1"/>
</dbReference>
<dbReference type="InterPro" id="IPR036388">
    <property type="entry name" value="WH-like_DNA-bd_sf"/>
</dbReference>
<dbReference type="RefSeq" id="WP_189476139.1">
    <property type="nucleotide sequence ID" value="NZ_BMYM01000001.1"/>
</dbReference>
<dbReference type="SUPFAM" id="SSF46894">
    <property type="entry name" value="C-terminal effector domain of the bipartite response regulators"/>
    <property type="match status" value="1"/>
</dbReference>
<dbReference type="Gene3D" id="1.10.10.10">
    <property type="entry name" value="Winged helix-like DNA-binding domain superfamily/Winged helix DNA-binding domain"/>
    <property type="match status" value="1"/>
</dbReference>
<evidence type="ECO:0000256" key="3">
    <source>
        <dbReference type="ARBA" id="ARBA00023163"/>
    </source>
</evidence>
<proteinExistence type="predicted"/>
<dbReference type="SMART" id="SM00421">
    <property type="entry name" value="HTH_LUXR"/>
    <property type="match status" value="1"/>
</dbReference>